<dbReference type="Proteomes" id="UP000234323">
    <property type="component" value="Unassembled WGS sequence"/>
</dbReference>
<reference evidence="1 2" key="1">
    <citation type="submission" date="2015-10" db="EMBL/GenBank/DDBJ databases">
        <title>Genome analyses suggest a sexual origin of heterokaryosis in a supposedly ancient asexual fungus.</title>
        <authorList>
            <person name="Ropars J."/>
            <person name="Sedzielewska K."/>
            <person name="Noel J."/>
            <person name="Charron P."/>
            <person name="Farinelli L."/>
            <person name="Marton T."/>
            <person name="Kruger M."/>
            <person name="Pelin A."/>
            <person name="Brachmann A."/>
            <person name="Corradi N."/>
        </authorList>
    </citation>
    <scope>NUCLEOTIDE SEQUENCE [LARGE SCALE GENOMIC DNA]</scope>
    <source>
        <strain evidence="1 2">A4</strain>
    </source>
</reference>
<evidence type="ECO:0000313" key="2">
    <source>
        <dbReference type="Proteomes" id="UP000234323"/>
    </source>
</evidence>
<comment type="caution">
    <text evidence="1">The sequence shown here is derived from an EMBL/GenBank/DDBJ whole genome shotgun (WGS) entry which is preliminary data.</text>
</comment>
<keyword evidence="2" id="KW-1185">Reference proteome</keyword>
<protein>
    <submittedName>
        <fullName evidence="1">Uncharacterized protein</fullName>
    </submittedName>
</protein>
<dbReference type="VEuPathDB" id="FungiDB:RhiirFUN_023837"/>
<proteinExistence type="predicted"/>
<dbReference type="VEuPathDB" id="FungiDB:FUN_022259"/>
<gene>
    <name evidence="1" type="ORF">RhiirA4_461475</name>
</gene>
<name>A0A2I1GJ12_9GLOM</name>
<dbReference type="VEuPathDB" id="FungiDB:RhiirA1_450343"/>
<evidence type="ECO:0000313" key="1">
    <source>
        <dbReference type="EMBL" id="PKY46581.1"/>
    </source>
</evidence>
<accession>A0A2I1GJ12</accession>
<dbReference type="AlphaFoldDB" id="A0A2I1GJ12"/>
<sequence length="287" mass="33860">MIDMKKSNRKDNTQLQVFTNNSRITERYKSPYEINSDRKNANVKFCISKYLTAVMLALPISKGTRTKYFNKIRFLLLEKYQSICNRLLSESPRNNKTTTYIRFSVKQSTWYFGFHLLYNVCSQVCAIILSKDRRICWSHKKEVIQKPPKVPLEKAIFKEKTHKFMKEIFSARSGVSYTKQLAFDGRKAYEHPNSKCKTPKEQYIKSSDLALLYSEVNSYRAFNELTDDIFLNHTFDEDDFAMIRAFKEDTLPKRKIATKEDYDMMHHIFTKCNLSMVEAAEISMQQK</sequence>
<organism evidence="1 2">
    <name type="scientific">Rhizophagus irregularis</name>
    <dbReference type="NCBI Taxonomy" id="588596"/>
    <lineage>
        <taxon>Eukaryota</taxon>
        <taxon>Fungi</taxon>
        <taxon>Fungi incertae sedis</taxon>
        <taxon>Mucoromycota</taxon>
        <taxon>Glomeromycotina</taxon>
        <taxon>Glomeromycetes</taxon>
        <taxon>Glomerales</taxon>
        <taxon>Glomeraceae</taxon>
        <taxon>Rhizophagus</taxon>
    </lineage>
</organism>
<dbReference type="EMBL" id="LLXI01000463">
    <property type="protein sequence ID" value="PKY46581.1"/>
    <property type="molecule type" value="Genomic_DNA"/>
</dbReference>